<evidence type="ECO:0000313" key="3">
    <source>
        <dbReference type="Proteomes" id="UP001055219"/>
    </source>
</evidence>
<reference evidence="2" key="2">
    <citation type="submission" date="2022-07" db="EMBL/GenBank/DDBJ databases">
        <authorList>
            <person name="Goncalves M.F.M."/>
            <person name="Hilario S."/>
            <person name="Van De Peer Y."/>
            <person name="Esteves A.C."/>
            <person name="Alves A."/>
        </authorList>
    </citation>
    <scope>NUCLEOTIDE SEQUENCE</scope>
    <source>
        <strain evidence="2">MUM 19.33</strain>
    </source>
</reference>
<gene>
    <name evidence="2" type="ORF">J7T54_006608</name>
</gene>
<keyword evidence="3" id="KW-1185">Reference proteome</keyword>
<dbReference type="PANTHER" id="PTHR17985">
    <property type="entry name" value="SER/THR-RICH PROTEIN T10 IN DGCR REGION"/>
    <property type="match status" value="1"/>
</dbReference>
<dbReference type="Pfam" id="PF05742">
    <property type="entry name" value="TANGO2"/>
    <property type="match status" value="1"/>
</dbReference>
<comment type="caution">
    <text evidence="2">The sequence shown here is derived from an EMBL/GenBank/DDBJ whole genome shotgun (WGS) entry which is preliminary data.</text>
</comment>
<name>A0A9P9Y771_9HYPO</name>
<evidence type="ECO:0000256" key="1">
    <source>
        <dbReference type="SAM" id="MobiDB-lite"/>
    </source>
</evidence>
<dbReference type="GeneID" id="75833086"/>
<sequence length="356" mass="38814">MCIVFVSTSHPDYPLILADNRDEFILRPTSRPHWWTHTSPTNGHTTRILSSRDLHRPERGTWLGVTESGQIAVLTNYREVDAAGPSPKGRRSRGGMVTGFLSEPPTEYIGDSVRRLVEEGEGVRGVGGFSMACGKMARRGDGFAIVSNRADTLGDVPIVPTGQGRCWGLTNTTFRNGGTWPKLRDGLTPFDQIVEETSGGAQGEGKGKGKGEAEAELLERLFAHLSRDTLAGHEDRSLAENIQDLKTSIFIRALGGAKQRAEMEEARAQGKGTWPTDDELVAEAPEHEVAVAGERSHEDVGFERGLYGTQRQTVVLVDREGQVVFVERALWDANGHAIPKGEGDVVFRFGVKGWSG</sequence>
<dbReference type="PANTHER" id="PTHR17985:SF8">
    <property type="entry name" value="TRANSPORT AND GOLGI ORGANIZATION PROTEIN 2 HOMOLOG"/>
    <property type="match status" value="1"/>
</dbReference>
<dbReference type="GO" id="GO:0009306">
    <property type="term" value="P:protein secretion"/>
    <property type="evidence" value="ECO:0007669"/>
    <property type="project" value="TreeGrafter"/>
</dbReference>
<accession>A0A9P9Y771</accession>
<dbReference type="Proteomes" id="UP001055219">
    <property type="component" value="Unassembled WGS sequence"/>
</dbReference>
<protein>
    <submittedName>
        <fullName evidence="2">Transport and Golgi organization protein-like protein</fullName>
    </submittedName>
</protein>
<feature type="region of interest" description="Disordered" evidence="1">
    <location>
        <begin position="82"/>
        <end position="101"/>
    </location>
</feature>
<organism evidence="2 3">
    <name type="scientific">Emericellopsis cladophorae</name>
    <dbReference type="NCBI Taxonomy" id="2686198"/>
    <lineage>
        <taxon>Eukaryota</taxon>
        <taxon>Fungi</taxon>
        <taxon>Dikarya</taxon>
        <taxon>Ascomycota</taxon>
        <taxon>Pezizomycotina</taxon>
        <taxon>Sordariomycetes</taxon>
        <taxon>Hypocreomycetidae</taxon>
        <taxon>Hypocreales</taxon>
        <taxon>Bionectriaceae</taxon>
        <taxon>Emericellopsis</taxon>
    </lineage>
</organism>
<evidence type="ECO:0000313" key="2">
    <source>
        <dbReference type="EMBL" id="KAI6784563.1"/>
    </source>
</evidence>
<dbReference type="OrthoDB" id="191601at2759"/>
<proteinExistence type="predicted"/>
<dbReference type="AlphaFoldDB" id="A0A9P9Y771"/>
<dbReference type="GO" id="GO:0007030">
    <property type="term" value="P:Golgi organization"/>
    <property type="evidence" value="ECO:0007669"/>
    <property type="project" value="TreeGrafter"/>
</dbReference>
<dbReference type="RefSeq" id="XP_051365419.1">
    <property type="nucleotide sequence ID" value="XM_051503057.1"/>
</dbReference>
<dbReference type="GO" id="GO:0005794">
    <property type="term" value="C:Golgi apparatus"/>
    <property type="evidence" value="ECO:0007669"/>
    <property type="project" value="TreeGrafter"/>
</dbReference>
<reference evidence="2" key="1">
    <citation type="journal article" date="2021" name="J Fungi (Basel)">
        <title>Genomic and Metabolomic Analyses of the Marine Fungus Emericellopsis cladophorae: Insights into Saltwater Adaptability Mechanisms and Its Biosynthetic Potential.</title>
        <authorList>
            <person name="Goncalves M.F.M."/>
            <person name="Hilario S."/>
            <person name="Van de Peer Y."/>
            <person name="Esteves A.C."/>
            <person name="Alves A."/>
        </authorList>
    </citation>
    <scope>NUCLEOTIDE SEQUENCE</scope>
    <source>
        <strain evidence="2">MUM 19.33</strain>
    </source>
</reference>
<dbReference type="InterPro" id="IPR008551">
    <property type="entry name" value="TANGO2"/>
</dbReference>
<dbReference type="EMBL" id="JAGIXG020000004">
    <property type="protein sequence ID" value="KAI6784563.1"/>
    <property type="molecule type" value="Genomic_DNA"/>
</dbReference>